<dbReference type="GO" id="GO:0005737">
    <property type="term" value="C:cytoplasm"/>
    <property type="evidence" value="ECO:0007669"/>
    <property type="project" value="TreeGrafter"/>
</dbReference>
<evidence type="ECO:0000313" key="3">
    <source>
        <dbReference type="EMBL" id="TFY66650.1"/>
    </source>
</evidence>
<dbReference type="GO" id="GO:0061928">
    <property type="term" value="F:glutathione specific gamma-glutamylcyclotransferase activity"/>
    <property type="evidence" value="ECO:0007669"/>
    <property type="project" value="UniProtKB-EC"/>
</dbReference>
<evidence type="ECO:0000256" key="2">
    <source>
        <dbReference type="ARBA" id="ARBA00023239"/>
    </source>
</evidence>
<proteinExistence type="predicted"/>
<organism evidence="3 4">
    <name type="scientific">Dentipellis fragilis</name>
    <dbReference type="NCBI Taxonomy" id="205917"/>
    <lineage>
        <taxon>Eukaryota</taxon>
        <taxon>Fungi</taxon>
        <taxon>Dikarya</taxon>
        <taxon>Basidiomycota</taxon>
        <taxon>Agaricomycotina</taxon>
        <taxon>Agaricomycetes</taxon>
        <taxon>Russulales</taxon>
        <taxon>Hericiaceae</taxon>
        <taxon>Dentipellis</taxon>
    </lineage>
</organism>
<dbReference type="InterPro" id="IPR006840">
    <property type="entry name" value="ChaC"/>
</dbReference>
<dbReference type="STRING" id="205917.A0A4Y9YY19"/>
<keyword evidence="2" id="KW-0456">Lyase</keyword>
<name>A0A4Y9YY19_9AGAM</name>
<dbReference type="AlphaFoldDB" id="A0A4Y9YY19"/>
<sequence length="436" mass="47980">MHEGVRNALARLLHVRRLDGAPAAAAGTADATDFWLLASTQRSQTHPKNRRKERVGEDEILPNAYATCSIFRFPQPFSSAFAAGRKVHRKGPWDYSSTSDSHPLYAALLPPGRLSRTEVLITDREIAQISESMILSGSPARLPQALNATNYALLPPALVLLTDETVPLSPAAAFSTFTPDEMTLTEKPYIVFGYGSLIYKLLDTSKATSGASRRNRTTIANPGRVVTLIHQEDWDAFSGSDPFPHEDVVWGAPFPFHIGPRGIQHPADRIPVPRAGVAYTIDPAYAAEVRDHLDYREKDGYTLEEVDIYGVVDGQESVILHRASCYVGRSDNPSFIGSEPLDQLAERIWHSVGPSGHNKVWVWFCLMPRSPCHGLGISTLSALALTMKSRTGLPLPPRRRCPQARARIVRLASLRARGAFPVSLTHTHTPPPRVQV</sequence>
<dbReference type="Pfam" id="PF04752">
    <property type="entry name" value="ChaC"/>
    <property type="match status" value="1"/>
</dbReference>
<keyword evidence="4" id="KW-1185">Reference proteome</keyword>
<dbReference type="PANTHER" id="PTHR12192">
    <property type="entry name" value="CATION TRANSPORT PROTEIN CHAC-RELATED"/>
    <property type="match status" value="1"/>
</dbReference>
<gene>
    <name evidence="3" type="ORF">EVG20_g4432</name>
</gene>
<protein>
    <recommendedName>
        <fullName evidence="1">glutathione-specific gamma-glutamylcyclotransferase</fullName>
        <ecNumber evidence="1">4.3.2.7</ecNumber>
    </recommendedName>
</protein>
<dbReference type="GO" id="GO:0006751">
    <property type="term" value="P:glutathione catabolic process"/>
    <property type="evidence" value="ECO:0007669"/>
    <property type="project" value="InterPro"/>
</dbReference>
<dbReference type="EMBL" id="SEOQ01000229">
    <property type="protein sequence ID" value="TFY66650.1"/>
    <property type="molecule type" value="Genomic_DNA"/>
</dbReference>
<reference evidence="3 4" key="1">
    <citation type="submission" date="2019-02" db="EMBL/GenBank/DDBJ databases">
        <title>Genome sequencing of the rare red list fungi Dentipellis fragilis.</title>
        <authorList>
            <person name="Buettner E."/>
            <person name="Kellner H."/>
        </authorList>
    </citation>
    <scope>NUCLEOTIDE SEQUENCE [LARGE SCALE GENOMIC DNA]</scope>
    <source>
        <strain evidence="3 4">DSM 105465</strain>
    </source>
</reference>
<evidence type="ECO:0000256" key="1">
    <source>
        <dbReference type="ARBA" id="ARBA00012344"/>
    </source>
</evidence>
<comment type="caution">
    <text evidence="3">The sequence shown here is derived from an EMBL/GenBank/DDBJ whole genome shotgun (WGS) entry which is preliminary data.</text>
</comment>
<accession>A0A4Y9YY19</accession>
<dbReference type="PANTHER" id="PTHR12192:SF2">
    <property type="entry name" value="GLUTATHIONE-SPECIFIC GAMMA-GLUTAMYLCYCLOTRANSFERASE 2"/>
    <property type="match status" value="1"/>
</dbReference>
<dbReference type="Proteomes" id="UP000298327">
    <property type="component" value="Unassembled WGS sequence"/>
</dbReference>
<evidence type="ECO:0000313" key="4">
    <source>
        <dbReference type="Proteomes" id="UP000298327"/>
    </source>
</evidence>
<dbReference type="EC" id="4.3.2.7" evidence="1"/>
<dbReference type="OrthoDB" id="5894at2759"/>